<gene>
    <name evidence="2" type="ORF">ASPFODRAFT_53695</name>
</gene>
<dbReference type="AlphaFoldDB" id="A0A1M3T0E4"/>
<organism evidence="2 3">
    <name type="scientific">Aspergillus luchuensis (strain CBS 106.47)</name>
    <dbReference type="NCBI Taxonomy" id="1137211"/>
    <lineage>
        <taxon>Eukaryota</taxon>
        <taxon>Fungi</taxon>
        <taxon>Dikarya</taxon>
        <taxon>Ascomycota</taxon>
        <taxon>Pezizomycotina</taxon>
        <taxon>Eurotiomycetes</taxon>
        <taxon>Eurotiomycetidae</taxon>
        <taxon>Eurotiales</taxon>
        <taxon>Aspergillaceae</taxon>
        <taxon>Aspergillus</taxon>
        <taxon>Aspergillus subgen. Circumdati</taxon>
    </lineage>
</organism>
<dbReference type="Proteomes" id="UP000184063">
    <property type="component" value="Unassembled WGS sequence"/>
</dbReference>
<evidence type="ECO:0000256" key="1">
    <source>
        <dbReference type="SAM" id="MobiDB-lite"/>
    </source>
</evidence>
<reference evidence="3" key="1">
    <citation type="journal article" date="2017" name="Genome Biol.">
        <title>Comparative genomics reveals high biological diversity and specific adaptations in the industrially and medically important fungal genus Aspergillus.</title>
        <authorList>
            <person name="de Vries R.P."/>
            <person name="Riley R."/>
            <person name="Wiebenga A."/>
            <person name="Aguilar-Osorio G."/>
            <person name="Amillis S."/>
            <person name="Uchima C.A."/>
            <person name="Anderluh G."/>
            <person name="Asadollahi M."/>
            <person name="Askin M."/>
            <person name="Barry K."/>
            <person name="Battaglia E."/>
            <person name="Bayram O."/>
            <person name="Benocci T."/>
            <person name="Braus-Stromeyer S.A."/>
            <person name="Caldana C."/>
            <person name="Canovas D."/>
            <person name="Cerqueira G.C."/>
            <person name="Chen F."/>
            <person name="Chen W."/>
            <person name="Choi C."/>
            <person name="Clum A."/>
            <person name="Dos Santos R.A."/>
            <person name="Damasio A.R."/>
            <person name="Diallinas G."/>
            <person name="Emri T."/>
            <person name="Fekete E."/>
            <person name="Flipphi M."/>
            <person name="Freyberg S."/>
            <person name="Gallo A."/>
            <person name="Gournas C."/>
            <person name="Habgood R."/>
            <person name="Hainaut M."/>
            <person name="Harispe M.L."/>
            <person name="Henrissat B."/>
            <person name="Hilden K.S."/>
            <person name="Hope R."/>
            <person name="Hossain A."/>
            <person name="Karabika E."/>
            <person name="Karaffa L."/>
            <person name="Karanyi Z."/>
            <person name="Krasevec N."/>
            <person name="Kuo A."/>
            <person name="Kusch H."/>
            <person name="LaButti K."/>
            <person name="Lagendijk E.L."/>
            <person name="Lapidus A."/>
            <person name="Levasseur A."/>
            <person name="Lindquist E."/>
            <person name="Lipzen A."/>
            <person name="Logrieco A.F."/>
            <person name="MacCabe A."/>
            <person name="Maekelae M.R."/>
            <person name="Malavazi I."/>
            <person name="Melin P."/>
            <person name="Meyer V."/>
            <person name="Mielnichuk N."/>
            <person name="Miskei M."/>
            <person name="Molnar A.P."/>
            <person name="Mule G."/>
            <person name="Ngan C.Y."/>
            <person name="Orejas M."/>
            <person name="Orosz E."/>
            <person name="Ouedraogo J.P."/>
            <person name="Overkamp K.M."/>
            <person name="Park H.-S."/>
            <person name="Perrone G."/>
            <person name="Piumi F."/>
            <person name="Punt P.J."/>
            <person name="Ram A.F."/>
            <person name="Ramon A."/>
            <person name="Rauscher S."/>
            <person name="Record E."/>
            <person name="Riano-Pachon D.M."/>
            <person name="Robert V."/>
            <person name="Roehrig J."/>
            <person name="Ruller R."/>
            <person name="Salamov A."/>
            <person name="Salih N.S."/>
            <person name="Samson R.A."/>
            <person name="Sandor E."/>
            <person name="Sanguinetti M."/>
            <person name="Schuetze T."/>
            <person name="Sepcic K."/>
            <person name="Shelest E."/>
            <person name="Sherlock G."/>
            <person name="Sophianopoulou V."/>
            <person name="Squina F.M."/>
            <person name="Sun H."/>
            <person name="Susca A."/>
            <person name="Todd R.B."/>
            <person name="Tsang A."/>
            <person name="Unkles S.E."/>
            <person name="van de Wiele N."/>
            <person name="van Rossen-Uffink D."/>
            <person name="Oliveira J.V."/>
            <person name="Vesth T.C."/>
            <person name="Visser J."/>
            <person name="Yu J.-H."/>
            <person name="Zhou M."/>
            <person name="Andersen M.R."/>
            <person name="Archer D.B."/>
            <person name="Baker S.E."/>
            <person name="Benoit I."/>
            <person name="Brakhage A.A."/>
            <person name="Braus G.H."/>
            <person name="Fischer R."/>
            <person name="Frisvad J.C."/>
            <person name="Goldman G.H."/>
            <person name="Houbraken J."/>
            <person name="Oakley B."/>
            <person name="Pocsi I."/>
            <person name="Scazzocchio C."/>
            <person name="Seiboth B."/>
            <person name="vanKuyk P.A."/>
            <person name="Wortman J."/>
            <person name="Dyer P.S."/>
            <person name="Grigoriev I.V."/>
        </authorList>
    </citation>
    <scope>NUCLEOTIDE SEQUENCE [LARGE SCALE GENOMIC DNA]</scope>
    <source>
        <strain evidence="3">CBS 106.47</strain>
    </source>
</reference>
<name>A0A1M3T0E4_ASPLC</name>
<accession>A0A1M3T0E4</accession>
<feature type="non-terminal residue" evidence="2">
    <location>
        <position position="1"/>
    </location>
</feature>
<feature type="region of interest" description="Disordered" evidence="1">
    <location>
        <begin position="103"/>
        <end position="145"/>
    </location>
</feature>
<evidence type="ECO:0000313" key="2">
    <source>
        <dbReference type="EMBL" id="OJZ80213.1"/>
    </source>
</evidence>
<dbReference type="EMBL" id="KV878258">
    <property type="protein sequence ID" value="OJZ80213.1"/>
    <property type="molecule type" value="Genomic_DNA"/>
</dbReference>
<sequence length="145" mass="16633">EDNHGNSAYGIFPAGLSYASCCPALFPGDRQGKEETEVPPKADYASLKVQNDIRSIRATGNTPYRVHDLLTHKPSTLVAYFLRQRYFRNTVKSPRLQLLIERLLQEEDPGETPSTTPRRRDKDMPDMEMTNSQRSDEKLPYYTRP</sequence>
<dbReference type="VEuPathDB" id="FungiDB:ASPFODRAFT_53695"/>
<evidence type="ECO:0000313" key="3">
    <source>
        <dbReference type="Proteomes" id="UP000184063"/>
    </source>
</evidence>
<proteinExistence type="predicted"/>
<protein>
    <submittedName>
        <fullName evidence="2">Uncharacterized protein</fullName>
    </submittedName>
</protein>